<feature type="domain" description="Ricin B lectin" evidence="2">
    <location>
        <begin position="1005"/>
        <end position="1154"/>
    </location>
</feature>
<dbReference type="PANTHER" id="PTHR46580">
    <property type="entry name" value="SENSOR KINASE-RELATED"/>
    <property type="match status" value="1"/>
</dbReference>
<feature type="domain" description="Ricin B lectin" evidence="2">
    <location>
        <begin position="1164"/>
        <end position="1299"/>
    </location>
</feature>
<evidence type="ECO:0000256" key="1">
    <source>
        <dbReference type="ARBA" id="ARBA00022729"/>
    </source>
</evidence>
<dbReference type="Pfam" id="PF13517">
    <property type="entry name" value="FG-GAP_3"/>
    <property type="match status" value="2"/>
</dbReference>
<accession>A0ABN2C5F2</accession>
<dbReference type="Gene3D" id="2.40.128.340">
    <property type="match status" value="3"/>
</dbReference>
<dbReference type="Pfam" id="PF14200">
    <property type="entry name" value="RicinB_lectin_2"/>
    <property type="match status" value="3"/>
</dbReference>
<comment type="caution">
    <text evidence="3">The sequence shown here is derived from an EMBL/GenBank/DDBJ whole genome shotgun (WGS) entry which is preliminary data.</text>
</comment>
<dbReference type="Gene3D" id="2.80.10.50">
    <property type="match status" value="3"/>
</dbReference>
<evidence type="ECO:0000313" key="4">
    <source>
        <dbReference type="Proteomes" id="UP001500393"/>
    </source>
</evidence>
<dbReference type="SUPFAM" id="SSF69318">
    <property type="entry name" value="Integrin alpha N-terminal domain"/>
    <property type="match status" value="1"/>
</dbReference>
<proteinExistence type="predicted"/>
<dbReference type="PROSITE" id="PS50231">
    <property type="entry name" value="RICIN_B_LECTIN"/>
    <property type="match status" value="2"/>
</dbReference>
<evidence type="ECO:0000259" key="2">
    <source>
        <dbReference type="SMART" id="SM00458"/>
    </source>
</evidence>
<gene>
    <name evidence="3" type="ORF">GCM10009789_01800</name>
</gene>
<dbReference type="InterPro" id="IPR035992">
    <property type="entry name" value="Ricin_B-like_lectins"/>
</dbReference>
<reference evidence="3 4" key="1">
    <citation type="journal article" date="2019" name="Int. J. Syst. Evol. Microbiol.">
        <title>The Global Catalogue of Microorganisms (GCM) 10K type strain sequencing project: providing services to taxonomists for standard genome sequencing and annotation.</title>
        <authorList>
            <consortium name="The Broad Institute Genomics Platform"/>
            <consortium name="The Broad Institute Genome Sequencing Center for Infectious Disease"/>
            <person name="Wu L."/>
            <person name="Ma J."/>
        </authorList>
    </citation>
    <scope>NUCLEOTIDE SEQUENCE [LARGE SCALE GENOMIC DNA]</scope>
    <source>
        <strain evidence="3 4">JCM 14969</strain>
    </source>
</reference>
<protein>
    <recommendedName>
        <fullName evidence="2">Ricin B lectin domain-containing protein</fullName>
    </recommendedName>
</protein>
<dbReference type="EMBL" id="BAAAOS010000002">
    <property type="protein sequence ID" value="GAA1551687.1"/>
    <property type="molecule type" value="Genomic_DNA"/>
</dbReference>
<evidence type="ECO:0000313" key="3">
    <source>
        <dbReference type="EMBL" id="GAA1551687.1"/>
    </source>
</evidence>
<dbReference type="InterPro" id="IPR028994">
    <property type="entry name" value="Integrin_alpha_N"/>
</dbReference>
<keyword evidence="4" id="KW-1185">Reference proteome</keyword>
<dbReference type="InterPro" id="IPR000772">
    <property type="entry name" value="Ricin_B_lectin"/>
</dbReference>
<dbReference type="InterPro" id="IPR013517">
    <property type="entry name" value="FG-GAP"/>
</dbReference>
<organism evidence="3 4">
    <name type="scientific">Kribbella sancticallisti</name>
    <dbReference type="NCBI Taxonomy" id="460087"/>
    <lineage>
        <taxon>Bacteria</taxon>
        <taxon>Bacillati</taxon>
        <taxon>Actinomycetota</taxon>
        <taxon>Actinomycetes</taxon>
        <taxon>Propionibacteriales</taxon>
        <taxon>Kribbellaceae</taxon>
        <taxon>Kribbella</taxon>
    </lineage>
</organism>
<keyword evidence="1" id="KW-0732">Signal</keyword>
<dbReference type="Proteomes" id="UP001500393">
    <property type="component" value="Unassembled WGS sequence"/>
</dbReference>
<name>A0ABN2C5F2_9ACTN</name>
<dbReference type="SMART" id="SM00458">
    <property type="entry name" value="RICIN"/>
    <property type="match status" value="2"/>
</dbReference>
<dbReference type="SUPFAM" id="SSF50370">
    <property type="entry name" value="Ricin B-like lectins"/>
    <property type="match status" value="2"/>
</dbReference>
<dbReference type="PANTHER" id="PTHR46580:SF2">
    <property type="entry name" value="MAM DOMAIN-CONTAINING PROTEIN"/>
    <property type="match status" value="1"/>
</dbReference>
<sequence length="1301" mass="141770">MVVPAGEGVAMSAVPAPGAPQPAQRVELEHLRSETTQVFREPSGVHTMEQFVSPVRARKGSGWAPIDTKLAFQPDGSVRPAQIVTDLRLSGGGDGNLVALGKDKKQVRMGWRGRLPRPVLAGDTATYPNVLPGVDLRIRVEATGFQHVLIVKQREAAKNPALKRLRFPISGTGLQVTTKPDGTTVAADSAGKALFAAGRAVMWDSATDGPQQETRPKHADIPTTKSAQDLVIEPDQKLLTAPTARYPVYIDPSWSVNNYLWTHVSKEYENQSYWDYDRGEGAKVGRSYDNVITYRSFFQFGTGDLGGARVINSRFEIWLDHSSSGSPTPTELWWTHSLDRNQAVTWNSTAGHWRAHVATASGNARTDGGQPDMLMGWEGAGLNASFQTIADSRGGTITFGLKAPNETDTSQWKRFHGHTAKIVVTYNNAPYAPQRVNFSHARPCGTASAPTDVSWPLSGYSFSAVSSDKDGDNLITRLSIHRASDGALEYEIDSATTTSGSAFAWPSIPREEFAHGQTYYYVARSNDNVADDGIDFGSASPRCYFRVDAKKPQQAVLESIDFPDGEAQIPARTVGTVTLRPAVGDTDVAEYLYGFKPERITSRIKAGSDGTVKIPLTVWQTAAGYLPAKMLYVKAVDSANNISDQTSVWQLSATKLTQLPAQRRGDVNGDGRADLSTVLDQGDGRTAIWNVVSKVGGGLHTGQLAWDSGASGGFAMYRTRPVRGDFDGDGRTDAVLIREEAGRRIGMYRGLSDSERYNFESEPVWHSGASGWPLSAARIIAGDVNGDGKSDVVAQLKGASSGWRTIIFLGPALNNPVEWLQTSAPWSGSAPLLADVDGDKQADLVDMQNLGGCQTVTRYFKSTGTAFVATPVVLHDSGAGAYCWERSKPQVADVDGDGRDDIVTLYENSSTDASLKVFRSTGSALTLSEWWRDATMFDPARTALSTGDFSGDGKEDVGLFYSMVGGGREVFTLTSTGTSFGPATSGWKEPRVGASTGPSFDIESRTYELVARHSSQCLDVWLGSQTDAERLVQHPCHGGLNQRFRIKQIAGTDQYEIHTAHYKGNHSDIRPRCLDVNDMLLGDEVTVLQWPCMGTANQQLRIEYLEGSSYDTVVRLRFAHSGKCASPSQGSMASDVTIVQRTCTAEASQQWILRAGFNSSQPDGRYRVRAVYGGQSLDVVDCGPDADLRMWNWIPESPCQRWEFRPLGDDVYKIIEPSTAQAVDVLGCTNAVGQQVVTMPETDTPCQRWRVEPAYDGSWSITQEANGNALDVADCNPNPDARLITWHYWNGYCQRYWIDQP</sequence>
<dbReference type="CDD" id="cd00161">
    <property type="entry name" value="beta-trefoil_Ricin-like"/>
    <property type="match status" value="2"/>
</dbReference>